<keyword evidence="3" id="KW-0732">Signal</keyword>
<dbReference type="AlphaFoldDB" id="A0A397KZJ4"/>
<dbReference type="Gene3D" id="3.10.450.10">
    <property type="match status" value="1"/>
</dbReference>
<dbReference type="PANTHER" id="PTHR47364:SF26">
    <property type="entry name" value="CYSTATIN DOMAIN-CONTAINING PROTEIN"/>
    <property type="match status" value="1"/>
</dbReference>
<protein>
    <recommendedName>
        <fullName evidence="4">Cystatin domain-containing protein</fullName>
    </recommendedName>
</protein>
<evidence type="ECO:0000256" key="1">
    <source>
        <dbReference type="ARBA" id="ARBA00022690"/>
    </source>
</evidence>
<evidence type="ECO:0000256" key="2">
    <source>
        <dbReference type="ARBA" id="ARBA00022704"/>
    </source>
</evidence>
<organism evidence="5">
    <name type="scientific">Brassica campestris</name>
    <name type="common">Field mustard</name>
    <dbReference type="NCBI Taxonomy" id="3711"/>
    <lineage>
        <taxon>Eukaryota</taxon>
        <taxon>Viridiplantae</taxon>
        <taxon>Streptophyta</taxon>
        <taxon>Embryophyta</taxon>
        <taxon>Tracheophyta</taxon>
        <taxon>Spermatophyta</taxon>
        <taxon>Magnoliopsida</taxon>
        <taxon>eudicotyledons</taxon>
        <taxon>Gunneridae</taxon>
        <taxon>Pentapetalae</taxon>
        <taxon>rosids</taxon>
        <taxon>malvids</taxon>
        <taxon>Brassicales</taxon>
        <taxon>Brassicaceae</taxon>
        <taxon>Brassiceae</taxon>
        <taxon>Brassica</taxon>
    </lineage>
</organism>
<gene>
    <name evidence="5" type="ORF">BRARA_K00751</name>
</gene>
<evidence type="ECO:0000259" key="4">
    <source>
        <dbReference type="Pfam" id="PF16845"/>
    </source>
</evidence>
<sequence length="141" mass="16135">MNKTIFLLLLSSVLFFFHAFALTSVKSSWNPIMDVKDPEWIPIKDVKDPHVIQLTEFAISENFRRTKHILKFVTVVKGVFITFPHDDKFITYQIVFAANDGGSSGNKNYKAVVNELNSGLELAGFIPCEDDFYKCNEFLHI</sequence>
<dbReference type="InterPro" id="IPR046350">
    <property type="entry name" value="Cystatin_sf"/>
</dbReference>
<keyword evidence="2" id="KW-0789">Thiol protease inhibitor</keyword>
<feature type="chain" id="PRO_5018652060" description="Cystatin domain-containing protein" evidence="3">
    <location>
        <begin position="22"/>
        <end position="141"/>
    </location>
</feature>
<feature type="signal peptide" evidence="3">
    <location>
        <begin position="1"/>
        <end position="21"/>
    </location>
</feature>
<proteinExistence type="predicted"/>
<name>A0A397KZJ4_BRACM</name>
<dbReference type="SUPFAM" id="SSF54403">
    <property type="entry name" value="Cystatin/monellin"/>
    <property type="match status" value="1"/>
</dbReference>
<evidence type="ECO:0000313" key="5">
    <source>
        <dbReference type="EMBL" id="RIA05013.1"/>
    </source>
</evidence>
<keyword evidence="1" id="KW-0646">Protease inhibitor</keyword>
<dbReference type="GO" id="GO:0004869">
    <property type="term" value="F:cysteine-type endopeptidase inhibitor activity"/>
    <property type="evidence" value="ECO:0007669"/>
    <property type="project" value="UniProtKB-KW"/>
</dbReference>
<accession>A0A397KZJ4</accession>
<reference evidence="5" key="1">
    <citation type="submission" date="2018-06" db="EMBL/GenBank/DDBJ databases">
        <title>WGS assembly of Brassica rapa FPsc.</title>
        <authorList>
            <person name="Bowman J."/>
            <person name="Kohchi T."/>
            <person name="Yamato K."/>
            <person name="Jenkins J."/>
            <person name="Shu S."/>
            <person name="Ishizaki K."/>
            <person name="Yamaoka S."/>
            <person name="Nishihama R."/>
            <person name="Nakamura Y."/>
            <person name="Berger F."/>
            <person name="Adam C."/>
            <person name="Aki S."/>
            <person name="Althoff F."/>
            <person name="Araki T."/>
            <person name="Arteaga-Vazquez M."/>
            <person name="Balasubrmanian S."/>
            <person name="Bauer D."/>
            <person name="Boehm C."/>
            <person name="Briginshaw L."/>
            <person name="Caballero-Perez J."/>
            <person name="Catarino B."/>
            <person name="Chen F."/>
            <person name="Chiyoda S."/>
            <person name="Chovatia M."/>
            <person name="Davies K."/>
            <person name="Delmans M."/>
            <person name="Demura T."/>
            <person name="Dierschke T."/>
            <person name="Dolan L."/>
            <person name="Dorantes-Acosta A."/>
            <person name="Eklund D."/>
            <person name="Florent S."/>
            <person name="Flores-Sandoval E."/>
            <person name="Fujiyama A."/>
            <person name="Fukuzawa H."/>
            <person name="Galik B."/>
            <person name="Grimanelli D."/>
            <person name="Grimwood J."/>
            <person name="Grossniklaus U."/>
            <person name="Hamada T."/>
            <person name="Haseloff J."/>
            <person name="Hetherington A."/>
            <person name="Higo A."/>
            <person name="Hirakawa Y."/>
            <person name="Hundley H."/>
            <person name="Ikeda Y."/>
            <person name="Inoue K."/>
            <person name="Inoue S."/>
            <person name="Ishida S."/>
            <person name="Jia Q."/>
            <person name="Kakita M."/>
            <person name="Kanazawa T."/>
            <person name="Kawai Y."/>
            <person name="Kawashima T."/>
            <person name="Kennedy M."/>
            <person name="Kinose K."/>
            <person name="Kinoshita T."/>
            <person name="Kohara Y."/>
            <person name="Koide E."/>
            <person name="Komatsu K."/>
            <person name="Kopischke S."/>
            <person name="Kubo M."/>
            <person name="Kyozuka J."/>
            <person name="Lagercrantz U."/>
            <person name="Lin S."/>
            <person name="Lindquist E."/>
            <person name="Lipzen A."/>
            <person name="Lu C."/>
            <person name="Luna E."/>
            <person name="Martienssen R."/>
            <person name="Minamino N."/>
            <person name="Mizutani M."/>
            <person name="Mizutani M."/>
            <person name="Mochizuki N."/>
            <person name="Monte I."/>
            <person name="Mosher R."/>
            <person name="Nagasaki H."/>
            <person name="Nakagami H."/>
            <person name="Naramoto S."/>
            <person name="Nishitani K."/>
            <person name="Ohtani M."/>
            <person name="Okamoto T."/>
            <person name="Okumura M."/>
            <person name="Phillips J."/>
            <person name="Pollak B."/>
            <person name="Reinders A."/>
            <person name="Roevekamp M."/>
            <person name="Sano R."/>
            <person name="Sawa S."/>
            <person name="Schmid M."/>
            <person name="Shirakawa M."/>
            <person name="Solano R."/>
            <person name="Spunde A."/>
            <person name="Suetsugu N."/>
            <person name="Sugano S."/>
            <person name="Sugiyama A."/>
            <person name="Sun R."/>
            <person name="Suzuki Y."/>
            <person name="Takenaka M."/>
            <person name="Takezawa D."/>
            <person name="Tomogane H."/>
            <person name="Tsuzuki M."/>
            <person name="Ueda T."/>
            <person name="Umeda M."/>
            <person name="Ward J."/>
            <person name="Watanabe Y."/>
            <person name="Yazaki K."/>
            <person name="Yokoyama R."/>
            <person name="Yoshitake Y."/>
            <person name="Yotsui I."/>
            <person name="Zachgo S."/>
            <person name="Schmutz J."/>
        </authorList>
    </citation>
    <scope>NUCLEOTIDE SEQUENCE [LARGE SCALE GENOMIC DNA]</scope>
</reference>
<dbReference type="Proteomes" id="UP000264353">
    <property type="component" value="Unassembled WGS sequence"/>
</dbReference>
<dbReference type="SMR" id="A0A397KZJ4"/>
<dbReference type="PANTHER" id="PTHR47364">
    <property type="entry name" value="CYSTEINE PROTEINASE INHIBITOR 5"/>
    <property type="match status" value="1"/>
</dbReference>
<dbReference type="InterPro" id="IPR000010">
    <property type="entry name" value="Cystatin_dom"/>
</dbReference>
<evidence type="ECO:0000256" key="3">
    <source>
        <dbReference type="SAM" id="SignalP"/>
    </source>
</evidence>
<feature type="domain" description="Cystatin" evidence="4">
    <location>
        <begin position="43"/>
        <end position="115"/>
    </location>
</feature>
<dbReference type="EMBL" id="KZ864810">
    <property type="protein sequence ID" value="RIA05013.1"/>
    <property type="molecule type" value="Genomic_DNA"/>
</dbReference>
<dbReference type="Pfam" id="PF16845">
    <property type="entry name" value="SQAPI"/>
    <property type="match status" value="1"/>
</dbReference>